<comment type="caution">
    <text evidence="1">The sequence shown here is derived from an EMBL/GenBank/DDBJ whole genome shotgun (WGS) entry which is preliminary data.</text>
</comment>
<sequence>FQVFRSTKQIQIFLNGLSVWVSNSSYKNKKKSLTEISTQQKLIFNIYSTSYEFFRSDHKAIYSIINLNVTWNYKSVSKDDFENKLQQKYSENYEQLIMPFLLLKESTYK</sequence>
<keyword evidence="2" id="KW-1185">Reference proteome</keyword>
<gene>
    <name evidence="1" type="ORF">MHBO_004516</name>
</gene>
<name>A0ABV2ATJ3_9EUKA</name>
<dbReference type="Proteomes" id="UP001439008">
    <property type="component" value="Unassembled WGS sequence"/>
</dbReference>
<accession>A0ABV2ATJ3</accession>
<feature type="non-terminal residue" evidence="1">
    <location>
        <position position="1"/>
    </location>
</feature>
<protein>
    <submittedName>
        <fullName evidence="1">Uncharacterized protein</fullName>
    </submittedName>
</protein>
<evidence type="ECO:0000313" key="1">
    <source>
        <dbReference type="EMBL" id="MES1922984.1"/>
    </source>
</evidence>
<dbReference type="EMBL" id="JBDODL010004247">
    <property type="protein sequence ID" value="MES1922984.1"/>
    <property type="molecule type" value="Genomic_DNA"/>
</dbReference>
<evidence type="ECO:0000313" key="2">
    <source>
        <dbReference type="Proteomes" id="UP001439008"/>
    </source>
</evidence>
<organism evidence="1 2">
    <name type="scientific">Bonamia ostreae</name>
    <dbReference type="NCBI Taxonomy" id="126728"/>
    <lineage>
        <taxon>Eukaryota</taxon>
        <taxon>Sar</taxon>
        <taxon>Rhizaria</taxon>
        <taxon>Endomyxa</taxon>
        <taxon>Ascetosporea</taxon>
        <taxon>Haplosporida</taxon>
        <taxon>Bonamia</taxon>
    </lineage>
</organism>
<reference evidence="1 2" key="1">
    <citation type="journal article" date="2024" name="BMC Biol.">
        <title>Comparative genomics of Ascetosporea gives new insight into the evolutionary basis for animal parasitism in Rhizaria.</title>
        <authorList>
            <person name="Hiltunen Thoren M."/>
            <person name="Onut-Brannstrom I."/>
            <person name="Alfjorden A."/>
            <person name="Peckova H."/>
            <person name="Swords F."/>
            <person name="Hooper C."/>
            <person name="Holzer A.S."/>
            <person name="Bass D."/>
            <person name="Burki F."/>
        </authorList>
    </citation>
    <scope>NUCLEOTIDE SEQUENCE [LARGE SCALE GENOMIC DNA]</scope>
    <source>
        <strain evidence="1">20-A016</strain>
    </source>
</reference>
<proteinExistence type="predicted"/>